<accession>A0A565AN66</accession>
<proteinExistence type="predicted"/>
<name>A0A565AN66_9BRAS</name>
<dbReference type="PANTHER" id="PTHR31099">
    <property type="entry name" value="OS06G0165300 PROTEIN"/>
    <property type="match status" value="1"/>
</dbReference>
<keyword evidence="4" id="KW-1185">Reference proteome</keyword>
<protein>
    <submittedName>
        <fullName evidence="3">Uncharacterized protein</fullName>
    </submittedName>
</protein>
<sequence length="693" mass="77947">MRFARNLSKSVEFLVPGENDRPWSPPEGYLCLYESFFTTSGLLFPLPWILIEYCARWGIVISQLTWASIRNFAVYLTLAAEHGMECNCDTFEAMTQLKWLKPSGRFYVSARPGCSCLDPNSTSGKCDNWEFKYFFVKIDAALVENPRWEIRAGWNVIISRLTTSISLSLSFWPEFFEQRIQRCREQITTSCFTLELAPLRPYIFPPIKPRKPHQKKERSMVKAKYKRINYSDVAEESPAPGKKTVTSETRTGVAVGKQTGASASAQEWSKHASSQAEKPSEVSLAAKKAGKRVADPPAKTVKKVPEKGFGKKIPSEVTVEGSKKKQHVAGSAQETVAEEATFVGSEENPTPYDLMFDFKSTDHIAIIPHACAELCSRIPHSMNYDFPEPESLIEKHAYQLFLGSVLEMITHGNLIIEKYDRKTRRLLKKLADYDVAKAEAAKVPELEKKIAGQITLMNDLSKQAEEVRQRRKIAEEELEFIKAKKESLQALHEKEMARLRASRRYEVNQIIAKCDAKFSWIKRLILDNEEAGRLNALMNQAMAIKDYLIGLQKDGTAVSDDQFKSLEENFERFEKAFEALDVEEVTDDDFKMTPPPLMSTNLPQNETAPASLNPHQLEIIALFDQYGTLMSAEQQAQDRIMHEGDLEKETVAGAKDLEAEAGEKEAAAVAKDAVTGEELGPLDGLPVIPSAQP</sequence>
<dbReference type="Proteomes" id="UP000489600">
    <property type="component" value="Unassembled WGS sequence"/>
</dbReference>
<gene>
    <name evidence="3" type="ORF">ANE_LOCUS1246</name>
</gene>
<dbReference type="OrthoDB" id="1113004at2759"/>
<evidence type="ECO:0000256" key="2">
    <source>
        <dbReference type="SAM" id="MobiDB-lite"/>
    </source>
</evidence>
<organism evidence="3 4">
    <name type="scientific">Arabis nemorensis</name>
    <dbReference type="NCBI Taxonomy" id="586526"/>
    <lineage>
        <taxon>Eukaryota</taxon>
        <taxon>Viridiplantae</taxon>
        <taxon>Streptophyta</taxon>
        <taxon>Embryophyta</taxon>
        <taxon>Tracheophyta</taxon>
        <taxon>Spermatophyta</taxon>
        <taxon>Magnoliopsida</taxon>
        <taxon>eudicotyledons</taxon>
        <taxon>Gunneridae</taxon>
        <taxon>Pentapetalae</taxon>
        <taxon>rosids</taxon>
        <taxon>malvids</taxon>
        <taxon>Brassicales</taxon>
        <taxon>Brassicaceae</taxon>
        <taxon>Arabideae</taxon>
        <taxon>Arabis</taxon>
    </lineage>
</organism>
<reference evidence="3" key="1">
    <citation type="submission" date="2019-07" db="EMBL/GenBank/DDBJ databases">
        <authorList>
            <person name="Dittberner H."/>
        </authorList>
    </citation>
    <scope>NUCLEOTIDE SEQUENCE [LARGE SCALE GENOMIC DNA]</scope>
</reference>
<keyword evidence="1" id="KW-0175">Coiled coil</keyword>
<feature type="compositionally biased region" description="Polar residues" evidence="2">
    <location>
        <begin position="259"/>
        <end position="277"/>
    </location>
</feature>
<evidence type="ECO:0000256" key="1">
    <source>
        <dbReference type="SAM" id="Coils"/>
    </source>
</evidence>
<feature type="coiled-coil region" evidence="1">
    <location>
        <begin position="457"/>
        <end position="491"/>
    </location>
</feature>
<dbReference type="PANTHER" id="PTHR31099:SF49">
    <property type="entry name" value="MYOSIN HEAVY CHAIN-LIKE PROTEIN"/>
    <property type="match status" value="1"/>
</dbReference>
<evidence type="ECO:0000313" key="4">
    <source>
        <dbReference type="Proteomes" id="UP000489600"/>
    </source>
</evidence>
<feature type="region of interest" description="Disordered" evidence="2">
    <location>
        <begin position="233"/>
        <end position="252"/>
    </location>
</feature>
<feature type="region of interest" description="Disordered" evidence="2">
    <location>
        <begin position="663"/>
        <end position="693"/>
    </location>
</feature>
<evidence type="ECO:0000313" key="3">
    <source>
        <dbReference type="EMBL" id="VVA90801.1"/>
    </source>
</evidence>
<dbReference type="AlphaFoldDB" id="A0A565AN66"/>
<dbReference type="EMBL" id="CABITT030000001">
    <property type="protein sequence ID" value="VVA90801.1"/>
    <property type="molecule type" value="Genomic_DNA"/>
</dbReference>
<feature type="region of interest" description="Disordered" evidence="2">
    <location>
        <begin position="257"/>
        <end position="304"/>
    </location>
</feature>
<comment type="caution">
    <text evidence="3">The sequence shown here is derived from an EMBL/GenBank/DDBJ whole genome shotgun (WGS) entry which is preliminary data.</text>
</comment>